<dbReference type="EMBL" id="KV417508">
    <property type="protein sequence ID" value="KZP27639.1"/>
    <property type="molecule type" value="Genomic_DNA"/>
</dbReference>
<dbReference type="EMBL" id="KV417711">
    <property type="protein sequence ID" value="KZP08901.1"/>
    <property type="molecule type" value="Genomic_DNA"/>
</dbReference>
<evidence type="ECO:0000313" key="1">
    <source>
        <dbReference type="EMBL" id="KZP08901.1"/>
    </source>
</evidence>
<dbReference type="Proteomes" id="UP000076532">
    <property type="component" value="Unassembled WGS sequence"/>
</dbReference>
<accession>A0A165XTZ8</accession>
<feature type="non-terminal residue" evidence="1">
    <location>
        <position position="1"/>
    </location>
</feature>
<sequence>PSGCALLQYIRTSIDQSQFATTGGEYLESIFIHRSLFAAAPQVHRTCAKCFSELARSLEKRPWRADRDSDKEAATAFDHEALISPRW</sequence>
<keyword evidence="3" id="KW-1185">Reference proteome</keyword>
<proteinExistence type="predicted"/>
<dbReference type="AlphaFoldDB" id="A0A165XTZ8"/>
<evidence type="ECO:0000313" key="2">
    <source>
        <dbReference type="EMBL" id="KZP27639.1"/>
    </source>
</evidence>
<reference evidence="1 3" key="1">
    <citation type="journal article" date="2016" name="Mol. Biol. Evol.">
        <title>Comparative Genomics of Early-Diverging Mushroom-Forming Fungi Provides Insights into the Origins of Lignocellulose Decay Capabilities.</title>
        <authorList>
            <person name="Nagy L.G."/>
            <person name="Riley R."/>
            <person name="Tritt A."/>
            <person name="Adam C."/>
            <person name="Daum C."/>
            <person name="Floudas D."/>
            <person name="Sun H."/>
            <person name="Yadav J.S."/>
            <person name="Pangilinan J."/>
            <person name="Larsson K.H."/>
            <person name="Matsuura K."/>
            <person name="Barry K."/>
            <person name="Labutti K."/>
            <person name="Kuo R."/>
            <person name="Ohm R.A."/>
            <person name="Bhattacharya S.S."/>
            <person name="Shirouzu T."/>
            <person name="Yoshinaga Y."/>
            <person name="Martin F.M."/>
            <person name="Grigoriev I.V."/>
            <person name="Hibbett D.S."/>
        </authorList>
    </citation>
    <scope>NUCLEOTIDE SEQUENCE [LARGE SCALE GENOMIC DNA]</scope>
    <source>
        <strain evidence="1 3">CBS 109695</strain>
    </source>
</reference>
<organism evidence="1 3">
    <name type="scientific">Athelia psychrophila</name>
    <dbReference type="NCBI Taxonomy" id="1759441"/>
    <lineage>
        <taxon>Eukaryota</taxon>
        <taxon>Fungi</taxon>
        <taxon>Dikarya</taxon>
        <taxon>Basidiomycota</taxon>
        <taxon>Agaricomycotina</taxon>
        <taxon>Agaricomycetes</taxon>
        <taxon>Agaricomycetidae</taxon>
        <taxon>Atheliales</taxon>
        <taxon>Atheliaceae</taxon>
        <taxon>Athelia</taxon>
    </lineage>
</organism>
<evidence type="ECO:0000313" key="3">
    <source>
        <dbReference type="Proteomes" id="UP000076532"/>
    </source>
</evidence>
<name>A0A165XTZ8_9AGAM</name>
<dbReference type="OrthoDB" id="2651020at2759"/>
<gene>
    <name evidence="2" type="ORF">FIBSPDRAFT_730769</name>
    <name evidence="1" type="ORF">FIBSPDRAFT_760679</name>
</gene>
<protein>
    <submittedName>
        <fullName evidence="1">Uncharacterized protein</fullName>
    </submittedName>
</protein>